<dbReference type="Gene3D" id="3.30.70.1060">
    <property type="entry name" value="Dimeric alpha+beta barrel"/>
    <property type="match status" value="1"/>
</dbReference>
<evidence type="ECO:0000313" key="3">
    <source>
        <dbReference type="EMBL" id="MBB5892009.1"/>
    </source>
</evidence>
<dbReference type="PANTHER" id="PTHR35174:SF3">
    <property type="entry name" value="BLL7171 PROTEIN"/>
    <property type="match status" value="1"/>
</dbReference>
<evidence type="ECO:0000313" key="4">
    <source>
        <dbReference type="Proteomes" id="UP000585638"/>
    </source>
</evidence>
<dbReference type="RefSeq" id="WP_184862470.1">
    <property type="nucleotide sequence ID" value="NZ_BAAAWY010000007.1"/>
</dbReference>
<dbReference type="EMBL" id="JACHIR010000001">
    <property type="protein sequence ID" value="MBB5892009.1"/>
    <property type="molecule type" value="Genomic_DNA"/>
</dbReference>
<comment type="similarity">
    <text evidence="1">Belongs to the YciI family.</text>
</comment>
<evidence type="ECO:0000256" key="1">
    <source>
        <dbReference type="ARBA" id="ARBA00007689"/>
    </source>
</evidence>
<dbReference type="InterPro" id="IPR011008">
    <property type="entry name" value="Dimeric_a/b-barrel"/>
</dbReference>
<proteinExistence type="inferred from homology"/>
<dbReference type="Proteomes" id="UP000585638">
    <property type="component" value="Unassembled WGS sequence"/>
</dbReference>
<dbReference type="AlphaFoldDB" id="A0A7W9KHM6"/>
<organism evidence="3 4">
    <name type="scientific">Kutzneria kofuensis</name>
    <dbReference type="NCBI Taxonomy" id="103725"/>
    <lineage>
        <taxon>Bacteria</taxon>
        <taxon>Bacillati</taxon>
        <taxon>Actinomycetota</taxon>
        <taxon>Actinomycetes</taxon>
        <taxon>Pseudonocardiales</taxon>
        <taxon>Pseudonocardiaceae</taxon>
        <taxon>Kutzneria</taxon>
    </lineage>
</organism>
<gene>
    <name evidence="3" type="ORF">BJ998_003205</name>
</gene>
<accession>A0A7W9KHM6</accession>
<sequence>MKYLILAYGSQRDYDAMSGRPTSGGPTWTPEEFEAMGAYMEKLNGDLAESGELVETRGLTAPVHARRVHQRDGEIVVTDGPYAETQEVLAGYWVVDCDSYDRATEIAQRLMHVPGPKDAYGDAVIDIRPIAESRHEMDL</sequence>
<dbReference type="PANTHER" id="PTHR35174">
    <property type="entry name" value="BLL7171 PROTEIN-RELATED"/>
    <property type="match status" value="1"/>
</dbReference>
<reference evidence="3 4" key="1">
    <citation type="submission" date="2020-08" db="EMBL/GenBank/DDBJ databases">
        <title>Sequencing the genomes of 1000 actinobacteria strains.</title>
        <authorList>
            <person name="Klenk H.-P."/>
        </authorList>
    </citation>
    <scope>NUCLEOTIDE SEQUENCE [LARGE SCALE GENOMIC DNA]</scope>
    <source>
        <strain evidence="3 4">DSM 43851</strain>
    </source>
</reference>
<dbReference type="SUPFAM" id="SSF54909">
    <property type="entry name" value="Dimeric alpha+beta barrel"/>
    <property type="match status" value="1"/>
</dbReference>
<comment type="caution">
    <text evidence="3">The sequence shown here is derived from an EMBL/GenBank/DDBJ whole genome shotgun (WGS) entry which is preliminary data.</text>
</comment>
<keyword evidence="4" id="KW-1185">Reference proteome</keyword>
<dbReference type="InterPro" id="IPR005545">
    <property type="entry name" value="YCII"/>
</dbReference>
<dbReference type="Pfam" id="PF03795">
    <property type="entry name" value="YCII"/>
    <property type="match status" value="1"/>
</dbReference>
<name>A0A7W9KHM6_9PSEU</name>
<feature type="domain" description="YCII-related" evidence="2">
    <location>
        <begin position="1"/>
        <end position="109"/>
    </location>
</feature>
<protein>
    <recommendedName>
        <fullName evidence="2">YCII-related domain-containing protein</fullName>
    </recommendedName>
</protein>
<evidence type="ECO:0000259" key="2">
    <source>
        <dbReference type="Pfam" id="PF03795"/>
    </source>
</evidence>